<proteinExistence type="predicted"/>
<name>A0ABW5E5Y6_9BACT</name>
<evidence type="ECO:0008006" key="4">
    <source>
        <dbReference type="Google" id="ProtNLM"/>
    </source>
</evidence>
<evidence type="ECO:0000256" key="1">
    <source>
        <dbReference type="SAM" id="Phobius"/>
    </source>
</evidence>
<reference evidence="3" key="1">
    <citation type="journal article" date="2019" name="Int. J. Syst. Evol. Microbiol.">
        <title>The Global Catalogue of Microorganisms (GCM) 10K type strain sequencing project: providing services to taxonomists for standard genome sequencing and annotation.</title>
        <authorList>
            <consortium name="The Broad Institute Genomics Platform"/>
            <consortium name="The Broad Institute Genome Sequencing Center for Infectious Disease"/>
            <person name="Wu L."/>
            <person name="Ma J."/>
        </authorList>
    </citation>
    <scope>NUCLEOTIDE SEQUENCE [LARGE SCALE GENOMIC DNA]</scope>
    <source>
        <strain evidence="3">JCM 16545</strain>
    </source>
</reference>
<organism evidence="2 3">
    <name type="scientific">Rubritalea spongiae</name>
    <dbReference type="NCBI Taxonomy" id="430797"/>
    <lineage>
        <taxon>Bacteria</taxon>
        <taxon>Pseudomonadati</taxon>
        <taxon>Verrucomicrobiota</taxon>
        <taxon>Verrucomicrobiia</taxon>
        <taxon>Verrucomicrobiales</taxon>
        <taxon>Rubritaleaceae</taxon>
        <taxon>Rubritalea</taxon>
    </lineage>
</organism>
<keyword evidence="3" id="KW-1185">Reference proteome</keyword>
<gene>
    <name evidence="2" type="ORF">ACFSQZ_11260</name>
</gene>
<feature type="transmembrane region" description="Helical" evidence="1">
    <location>
        <begin position="218"/>
        <end position="241"/>
    </location>
</feature>
<keyword evidence="1" id="KW-1133">Transmembrane helix</keyword>
<dbReference type="EMBL" id="JBHUJC010000037">
    <property type="protein sequence ID" value="MFD2277050.1"/>
    <property type="molecule type" value="Genomic_DNA"/>
</dbReference>
<comment type="caution">
    <text evidence="2">The sequence shown here is derived from an EMBL/GenBank/DDBJ whole genome shotgun (WGS) entry which is preliminary data.</text>
</comment>
<keyword evidence="1" id="KW-0812">Transmembrane</keyword>
<keyword evidence="1" id="KW-0472">Membrane</keyword>
<feature type="transmembrane region" description="Helical" evidence="1">
    <location>
        <begin position="247"/>
        <end position="265"/>
    </location>
</feature>
<evidence type="ECO:0000313" key="2">
    <source>
        <dbReference type="EMBL" id="MFD2277050.1"/>
    </source>
</evidence>
<dbReference type="Proteomes" id="UP001597297">
    <property type="component" value="Unassembled WGS sequence"/>
</dbReference>
<protein>
    <recommendedName>
        <fullName evidence="4">DUF4332 domain-containing protein</fullName>
    </recommendedName>
</protein>
<accession>A0ABW5E5Y6</accession>
<sequence>MDINGITTSQIELLEAAGYLDVSAFQSVSAEEMHHELKRANGMLAIVERVPELEVIESWRRQVVGGGDESVKAKQVEAVTSSEEREGISRDVEGTELPVAQPLSRKFIARHQIAVEQLPRLVDTRPASDLKNKAELPNHTPPLVERTSNFQKEEIEKEKLRSIDEARREKISVSALPKKNGEIDRTKVVKPETNEGVNPNSRNYVRGVLHNDQIGTSFGAYAFVSTILLVILSLAPIVYIVLNPQSYMFGLLTPALWIVAISLYLSSARKTTCPVCRQRQFVPKSCLKHNKAHHIRGLGHMLPTAIHLICFRWFRCVFCGTSIRVKE</sequence>
<dbReference type="RefSeq" id="WP_377093166.1">
    <property type="nucleotide sequence ID" value="NZ_JBHSJM010000001.1"/>
</dbReference>
<evidence type="ECO:0000313" key="3">
    <source>
        <dbReference type="Proteomes" id="UP001597297"/>
    </source>
</evidence>